<dbReference type="CDD" id="cd09019">
    <property type="entry name" value="galactose_mutarotase_like"/>
    <property type="match status" value="1"/>
</dbReference>
<gene>
    <name evidence="4" type="ORF">HYPSUDRAFT_61007</name>
</gene>
<evidence type="ECO:0000256" key="2">
    <source>
        <dbReference type="ARBA" id="ARBA00023235"/>
    </source>
</evidence>
<keyword evidence="2" id="KW-0413">Isomerase</keyword>
<dbReference type="InterPro" id="IPR008183">
    <property type="entry name" value="Aldose_1/G6P_1-epimerase"/>
</dbReference>
<dbReference type="GO" id="GO:0030246">
    <property type="term" value="F:carbohydrate binding"/>
    <property type="evidence" value="ECO:0007669"/>
    <property type="project" value="InterPro"/>
</dbReference>
<dbReference type="AlphaFoldDB" id="A0A0D2N1D2"/>
<evidence type="ECO:0000313" key="4">
    <source>
        <dbReference type="EMBL" id="KJA30168.1"/>
    </source>
</evidence>
<dbReference type="InterPro" id="IPR047215">
    <property type="entry name" value="Galactose_mutarotase-like"/>
</dbReference>
<dbReference type="Gene3D" id="2.70.98.10">
    <property type="match status" value="1"/>
</dbReference>
<dbReference type="GO" id="GO:0006006">
    <property type="term" value="P:glucose metabolic process"/>
    <property type="evidence" value="ECO:0007669"/>
    <property type="project" value="TreeGrafter"/>
</dbReference>
<dbReference type="GO" id="GO:0004034">
    <property type="term" value="F:aldose 1-epimerase activity"/>
    <property type="evidence" value="ECO:0007669"/>
    <property type="project" value="TreeGrafter"/>
</dbReference>
<dbReference type="InterPro" id="IPR014718">
    <property type="entry name" value="GH-type_carb-bd"/>
</dbReference>
<evidence type="ECO:0000313" key="5">
    <source>
        <dbReference type="Proteomes" id="UP000054270"/>
    </source>
</evidence>
<dbReference type="PANTHER" id="PTHR10091:SF6">
    <property type="entry name" value="1-EPIMERASE, PUTATIVE (AFU_ORTHOLOGUE AFUA_3G13240)-RELATED"/>
    <property type="match status" value="1"/>
</dbReference>
<dbReference type="EMBL" id="KN817518">
    <property type="protein sequence ID" value="KJA30168.1"/>
    <property type="molecule type" value="Genomic_DNA"/>
</dbReference>
<organism evidence="4 5">
    <name type="scientific">Hypholoma sublateritium (strain FD-334 SS-4)</name>
    <dbReference type="NCBI Taxonomy" id="945553"/>
    <lineage>
        <taxon>Eukaryota</taxon>
        <taxon>Fungi</taxon>
        <taxon>Dikarya</taxon>
        <taxon>Basidiomycota</taxon>
        <taxon>Agaricomycotina</taxon>
        <taxon>Agaricomycetes</taxon>
        <taxon>Agaricomycetidae</taxon>
        <taxon>Agaricales</taxon>
        <taxon>Agaricineae</taxon>
        <taxon>Strophariaceae</taxon>
        <taxon>Hypholoma</taxon>
    </lineage>
</organism>
<accession>A0A0D2N1D2</accession>
<dbReference type="Proteomes" id="UP000054270">
    <property type="component" value="Unassembled WGS sequence"/>
</dbReference>
<evidence type="ECO:0000256" key="3">
    <source>
        <dbReference type="ARBA" id="ARBA00023277"/>
    </source>
</evidence>
<dbReference type="Pfam" id="PF01263">
    <property type="entry name" value="Aldose_epim"/>
    <property type="match status" value="1"/>
</dbReference>
<comment type="similarity">
    <text evidence="1">Belongs to the aldose epimerase family.</text>
</comment>
<proteinExistence type="inferred from homology"/>
<dbReference type="OMA" id="VWDVEPF"/>
<reference evidence="5" key="1">
    <citation type="submission" date="2014-04" db="EMBL/GenBank/DDBJ databases">
        <title>Evolutionary Origins and Diversification of the Mycorrhizal Mutualists.</title>
        <authorList>
            <consortium name="DOE Joint Genome Institute"/>
            <consortium name="Mycorrhizal Genomics Consortium"/>
            <person name="Kohler A."/>
            <person name="Kuo A."/>
            <person name="Nagy L.G."/>
            <person name="Floudas D."/>
            <person name="Copeland A."/>
            <person name="Barry K.W."/>
            <person name="Cichocki N."/>
            <person name="Veneault-Fourrey C."/>
            <person name="LaButti K."/>
            <person name="Lindquist E.A."/>
            <person name="Lipzen A."/>
            <person name="Lundell T."/>
            <person name="Morin E."/>
            <person name="Murat C."/>
            <person name="Riley R."/>
            <person name="Ohm R."/>
            <person name="Sun H."/>
            <person name="Tunlid A."/>
            <person name="Henrissat B."/>
            <person name="Grigoriev I.V."/>
            <person name="Hibbett D.S."/>
            <person name="Martin F."/>
        </authorList>
    </citation>
    <scope>NUCLEOTIDE SEQUENCE [LARGE SCALE GENOMIC DNA]</scope>
    <source>
        <strain evidence="5">FD-334 SS-4</strain>
    </source>
</reference>
<keyword evidence="5" id="KW-1185">Reference proteome</keyword>
<dbReference type="InterPro" id="IPR011013">
    <property type="entry name" value="Gal_mutarotase_sf_dom"/>
</dbReference>
<keyword evidence="3" id="KW-0119">Carbohydrate metabolism</keyword>
<dbReference type="OrthoDB" id="274691at2759"/>
<dbReference type="STRING" id="945553.A0A0D2N1D2"/>
<protein>
    <recommendedName>
        <fullName evidence="6">Aldose 1-epimerase</fullName>
    </recommendedName>
</protein>
<dbReference type="GO" id="GO:0033499">
    <property type="term" value="P:galactose catabolic process via UDP-galactose, Leloir pathway"/>
    <property type="evidence" value="ECO:0007669"/>
    <property type="project" value="TreeGrafter"/>
</dbReference>
<dbReference type="SUPFAM" id="SSF74650">
    <property type="entry name" value="Galactose mutarotase-like"/>
    <property type="match status" value="1"/>
</dbReference>
<evidence type="ECO:0008006" key="6">
    <source>
        <dbReference type="Google" id="ProtNLM"/>
    </source>
</evidence>
<dbReference type="PANTHER" id="PTHR10091">
    <property type="entry name" value="ALDOSE-1-EPIMERASE"/>
    <property type="match status" value="1"/>
</dbReference>
<evidence type="ECO:0000256" key="1">
    <source>
        <dbReference type="ARBA" id="ARBA00006206"/>
    </source>
</evidence>
<sequence length="374" mass="41321">MYTYLNLSWLKRFEDTQSIDRKKQKRGLNSINLVAPDASVRASFIPLGATITNFWVKDDKGNFRDIILGFDNHTLYQTQADGHPYFGPVVGRYANRIRNGTFTVPISKDASGPNKFFVPRNENNFDSLHGGTNGYDHRVWATTKVSSDSVTFTLLDLNGTEGFPGTVIVAVSSSIHAVASAKTPIMLSGHHYWNLEAYQESQDLVGHIVEFQASKFVATDGHLIPTGQLLEVQNTPMDFRQAKSIGSSIPATAAEQFCGTGCVGFDNCWVLDEVGGRKPAITAWSVNSGIKLDVFTDQPALQIYTCNGIVNETLPIPRKQSQGGPPNIYTDHSCMVIEAESIIDAINNPEFGVDQIYHPERPYTWEASYVFTTV</sequence>
<name>A0A0D2N1D2_HYPSF</name>